<gene>
    <name evidence="5" type="ORF">ASPGLDRAFT_126805</name>
</gene>
<reference evidence="6" key="1">
    <citation type="journal article" date="2017" name="Genome Biol.">
        <title>Comparative genomics reveals high biological diversity and specific adaptations in the industrially and medically important fungal genus Aspergillus.</title>
        <authorList>
            <person name="de Vries R.P."/>
            <person name="Riley R."/>
            <person name="Wiebenga A."/>
            <person name="Aguilar-Osorio G."/>
            <person name="Amillis S."/>
            <person name="Uchima C.A."/>
            <person name="Anderluh G."/>
            <person name="Asadollahi M."/>
            <person name="Askin M."/>
            <person name="Barry K."/>
            <person name="Battaglia E."/>
            <person name="Bayram O."/>
            <person name="Benocci T."/>
            <person name="Braus-Stromeyer S.A."/>
            <person name="Caldana C."/>
            <person name="Canovas D."/>
            <person name="Cerqueira G.C."/>
            <person name="Chen F."/>
            <person name="Chen W."/>
            <person name="Choi C."/>
            <person name="Clum A."/>
            <person name="Dos Santos R.A."/>
            <person name="Damasio A.R."/>
            <person name="Diallinas G."/>
            <person name="Emri T."/>
            <person name="Fekete E."/>
            <person name="Flipphi M."/>
            <person name="Freyberg S."/>
            <person name="Gallo A."/>
            <person name="Gournas C."/>
            <person name="Habgood R."/>
            <person name="Hainaut M."/>
            <person name="Harispe M.L."/>
            <person name="Henrissat B."/>
            <person name="Hilden K.S."/>
            <person name="Hope R."/>
            <person name="Hossain A."/>
            <person name="Karabika E."/>
            <person name="Karaffa L."/>
            <person name="Karanyi Z."/>
            <person name="Krasevec N."/>
            <person name="Kuo A."/>
            <person name="Kusch H."/>
            <person name="LaButti K."/>
            <person name="Lagendijk E.L."/>
            <person name="Lapidus A."/>
            <person name="Levasseur A."/>
            <person name="Lindquist E."/>
            <person name="Lipzen A."/>
            <person name="Logrieco A.F."/>
            <person name="MacCabe A."/>
            <person name="Maekelae M.R."/>
            <person name="Malavazi I."/>
            <person name="Melin P."/>
            <person name="Meyer V."/>
            <person name="Mielnichuk N."/>
            <person name="Miskei M."/>
            <person name="Molnar A.P."/>
            <person name="Mule G."/>
            <person name="Ngan C.Y."/>
            <person name="Orejas M."/>
            <person name="Orosz E."/>
            <person name="Ouedraogo J.P."/>
            <person name="Overkamp K.M."/>
            <person name="Park H.-S."/>
            <person name="Perrone G."/>
            <person name="Piumi F."/>
            <person name="Punt P.J."/>
            <person name="Ram A.F."/>
            <person name="Ramon A."/>
            <person name="Rauscher S."/>
            <person name="Record E."/>
            <person name="Riano-Pachon D.M."/>
            <person name="Robert V."/>
            <person name="Roehrig J."/>
            <person name="Ruller R."/>
            <person name="Salamov A."/>
            <person name="Salih N.S."/>
            <person name="Samson R.A."/>
            <person name="Sandor E."/>
            <person name="Sanguinetti M."/>
            <person name="Schuetze T."/>
            <person name="Sepcic K."/>
            <person name="Shelest E."/>
            <person name="Sherlock G."/>
            <person name="Sophianopoulou V."/>
            <person name="Squina F.M."/>
            <person name="Sun H."/>
            <person name="Susca A."/>
            <person name="Todd R.B."/>
            <person name="Tsang A."/>
            <person name="Unkles S.E."/>
            <person name="van de Wiele N."/>
            <person name="van Rossen-Uffink D."/>
            <person name="Oliveira J.V."/>
            <person name="Vesth T.C."/>
            <person name="Visser J."/>
            <person name="Yu J.-H."/>
            <person name="Zhou M."/>
            <person name="Andersen M.R."/>
            <person name="Archer D.B."/>
            <person name="Baker S.E."/>
            <person name="Benoit I."/>
            <person name="Brakhage A.A."/>
            <person name="Braus G.H."/>
            <person name="Fischer R."/>
            <person name="Frisvad J.C."/>
            <person name="Goldman G.H."/>
            <person name="Houbraken J."/>
            <person name="Oakley B."/>
            <person name="Pocsi I."/>
            <person name="Scazzocchio C."/>
            <person name="Seiboth B."/>
            <person name="vanKuyk P.A."/>
            <person name="Wortman J."/>
            <person name="Dyer P.S."/>
            <person name="Grigoriev I.V."/>
        </authorList>
    </citation>
    <scope>NUCLEOTIDE SEQUENCE [LARGE SCALE GENOMIC DNA]</scope>
    <source>
        <strain evidence="6">CBS 516.65</strain>
    </source>
</reference>
<dbReference type="SUPFAM" id="SSF53335">
    <property type="entry name" value="S-adenosyl-L-methionine-dependent methyltransferases"/>
    <property type="match status" value="1"/>
</dbReference>
<dbReference type="EMBL" id="KV878898">
    <property type="protein sequence ID" value="OJJ83873.1"/>
    <property type="molecule type" value="Genomic_DNA"/>
</dbReference>
<dbReference type="AlphaFoldDB" id="A0A1L9VJ03"/>
<dbReference type="InterPro" id="IPR029063">
    <property type="entry name" value="SAM-dependent_MTases_sf"/>
</dbReference>
<dbReference type="RefSeq" id="XP_022400571.1">
    <property type="nucleotide sequence ID" value="XM_022540676.1"/>
</dbReference>
<dbReference type="CDD" id="cd02440">
    <property type="entry name" value="AdoMet_MTases"/>
    <property type="match status" value="1"/>
</dbReference>
<dbReference type="PANTHER" id="PTHR35897">
    <property type="entry name" value="METHYLTRANSFERASE AUSD"/>
    <property type="match status" value="1"/>
</dbReference>
<keyword evidence="2" id="KW-0808">Transferase</keyword>
<dbReference type="OrthoDB" id="2094832at2759"/>
<protein>
    <recommendedName>
        <fullName evidence="7">Methyltransferase domain-containing protein</fullName>
    </recommendedName>
</protein>
<proteinExistence type="inferred from homology"/>
<dbReference type="Gene3D" id="3.40.50.150">
    <property type="entry name" value="Vaccinia Virus protein VP39"/>
    <property type="match status" value="1"/>
</dbReference>
<dbReference type="PANTHER" id="PTHR35897:SF1">
    <property type="entry name" value="METHYLTRANSFERASE AUSD"/>
    <property type="match status" value="1"/>
</dbReference>
<evidence type="ECO:0000256" key="4">
    <source>
        <dbReference type="ARBA" id="ARBA00038314"/>
    </source>
</evidence>
<name>A0A1L9VJ03_ASPGL</name>
<dbReference type="STRING" id="1160497.A0A1L9VJ03"/>
<keyword evidence="6" id="KW-1185">Reference proteome</keyword>
<comment type="similarity">
    <text evidence="4">Belongs to the class I-like SAM-binding methyltransferase superfamily.</text>
</comment>
<accession>A0A1L9VJ03</accession>
<dbReference type="GeneID" id="34456937"/>
<dbReference type="InterPro" id="IPR051654">
    <property type="entry name" value="Meroterpenoid_MTases"/>
</dbReference>
<dbReference type="VEuPathDB" id="FungiDB:ASPGLDRAFT_126805"/>
<sequence>MAQSQSFPSSYDSSKYYDPEIQSVREPARTIFEEYSKIPNEKIADHINEVRKRAFAVTPYPCIGLFRFLELDLHRMTIYPEILERVKSGDKFLDLGCALGQELRHLVHDGAPSTNLYGCDLTPDLFTVGYDLFNDRHTLQSHFIVSDIFDNNSDLVTHFTNHFSIINTMSFFHLFTWDQQILIAKRIVTLLRPQPGSLLVGRQVGKVKHSEGPEPEGSLIGYYHNEESWRAMWGVVGRETGTRWRVHVVGEKWGETGSEEILRLVREQGQIKVRFVVRRE</sequence>
<evidence type="ECO:0000256" key="2">
    <source>
        <dbReference type="ARBA" id="ARBA00022679"/>
    </source>
</evidence>
<evidence type="ECO:0000313" key="5">
    <source>
        <dbReference type="EMBL" id="OJJ83873.1"/>
    </source>
</evidence>
<dbReference type="Proteomes" id="UP000184300">
    <property type="component" value="Unassembled WGS sequence"/>
</dbReference>
<comment type="pathway">
    <text evidence="1">Secondary metabolite biosynthesis.</text>
</comment>
<dbReference type="GO" id="GO:0016740">
    <property type="term" value="F:transferase activity"/>
    <property type="evidence" value="ECO:0007669"/>
    <property type="project" value="UniProtKB-KW"/>
</dbReference>
<keyword evidence="3" id="KW-0949">S-adenosyl-L-methionine</keyword>
<evidence type="ECO:0000313" key="6">
    <source>
        <dbReference type="Proteomes" id="UP000184300"/>
    </source>
</evidence>
<evidence type="ECO:0000256" key="3">
    <source>
        <dbReference type="ARBA" id="ARBA00022691"/>
    </source>
</evidence>
<organism evidence="5 6">
    <name type="scientific">Aspergillus glaucus CBS 516.65</name>
    <dbReference type="NCBI Taxonomy" id="1160497"/>
    <lineage>
        <taxon>Eukaryota</taxon>
        <taxon>Fungi</taxon>
        <taxon>Dikarya</taxon>
        <taxon>Ascomycota</taxon>
        <taxon>Pezizomycotina</taxon>
        <taxon>Eurotiomycetes</taxon>
        <taxon>Eurotiomycetidae</taxon>
        <taxon>Eurotiales</taxon>
        <taxon>Aspergillaceae</taxon>
        <taxon>Aspergillus</taxon>
        <taxon>Aspergillus subgen. Aspergillus</taxon>
    </lineage>
</organism>
<evidence type="ECO:0000256" key="1">
    <source>
        <dbReference type="ARBA" id="ARBA00005179"/>
    </source>
</evidence>
<evidence type="ECO:0008006" key="7">
    <source>
        <dbReference type="Google" id="ProtNLM"/>
    </source>
</evidence>